<protein>
    <recommendedName>
        <fullName evidence="5">RING-type E3 ubiquitin transferase</fullName>
        <ecNumber evidence="5">2.3.2.27</ecNumber>
    </recommendedName>
</protein>
<keyword evidence="7" id="KW-0808">Transferase</keyword>
<dbReference type="EC" id="2.3.2.27" evidence="5"/>
<dbReference type="PANTHER" id="PTHR16047">
    <property type="entry name" value="RFWD3 PROTEIN"/>
    <property type="match status" value="1"/>
</dbReference>
<evidence type="ECO:0000256" key="5">
    <source>
        <dbReference type="ARBA" id="ARBA00012483"/>
    </source>
</evidence>
<keyword evidence="14" id="KW-1185">Reference proteome</keyword>
<sequence length="209" mass="22805">MTNGHVHQLPGAGNSSPVVALQYVESRPCVGLSMGGLLVGQLSACFMYESKAEQEYRIHPLPVEGNFTSLCYESSTNHILISCRPSNKQPQVTHMVCQLSLSNVSSDPTIVDTKCACNVVQVLHGGQKQIQISRSRLFPNPKDDTSVVVCGGDESAKAALLWNVSSGKCFQRLQANSPILDITTLNINNKFYLATLTERMLDVYKWSGS</sequence>
<evidence type="ECO:0000256" key="6">
    <source>
        <dbReference type="ARBA" id="ARBA00022490"/>
    </source>
</evidence>
<dbReference type="InterPro" id="IPR056527">
    <property type="entry name" value="WD40_RFWD3"/>
</dbReference>
<evidence type="ECO:0000256" key="4">
    <source>
        <dbReference type="ARBA" id="ARBA00004906"/>
    </source>
</evidence>
<keyword evidence="8" id="KW-0677">Repeat</keyword>
<reference evidence="15" key="1">
    <citation type="submission" date="2025-08" db="UniProtKB">
        <authorList>
            <consortium name="RefSeq"/>
        </authorList>
    </citation>
    <scope>IDENTIFICATION</scope>
    <source>
        <tissue evidence="15">Muscle</tissue>
    </source>
</reference>
<comment type="pathway">
    <text evidence="4">Protein modification; protein ubiquitination.</text>
</comment>
<comment type="catalytic activity">
    <reaction evidence="1">
        <text>S-ubiquitinyl-[E2 ubiquitin-conjugating enzyme]-L-cysteine + [acceptor protein]-L-lysine = [E2 ubiquitin-conjugating enzyme]-L-cysteine + N(6)-ubiquitinyl-[acceptor protein]-L-lysine.</text>
        <dbReference type="EC" id="2.3.2.27"/>
    </reaction>
</comment>
<evidence type="ECO:0000313" key="15">
    <source>
        <dbReference type="RefSeq" id="XP_013784498.2"/>
    </source>
</evidence>
<comment type="subcellular location">
    <subcellularLocation>
        <location evidence="3">Cytoplasm</location>
    </subcellularLocation>
    <subcellularLocation>
        <location evidence="2">Nucleus</location>
    </subcellularLocation>
</comment>
<evidence type="ECO:0000313" key="14">
    <source>
        <dbReference type="Proteomes" id="UP000694941"/>
    </source>
</evidence>
<dbReference type="Proteomes" id="UP000694941">
    <property type="component" value="Unplaced"/>
</dbReference>
<evidence type="ECO:0000259" key="13">
    <source>
        <dbReference type="Pfam" id="PF23419"/>
    </source>
</evidence>
<evidence type="ECO:0000256" key="2">
    <source>
        <dbReference type="ARBA" id="ARBA00004123"/>
    </source>
</evidence>
<keyword evidence="9" id="KW-0227">DNA damage</keyword>
<dbReference type="InterPro" id="IPR036322">
    <property type="entry name" value="WD40_repeat_dom_sf"/>
</dbReference>
<evidence type="ECO:0000256" key="9">
    <source>
        <dbReference type="ARBA" id="ARBA00022763"/>
    </source>
</evidence>
<evidence type="ECO:0000256" key="10">
    <source>
        <dbReference type="ARBA" id="ARBA00022786"/>
    </source>
</evidence>
<proteinExistence type="predicted"/>
<evidence type="ECO:0000256" key="11">
    <source>
        <dbReference type="ARBA" id="ARBA00023204"/>
    </source>
</evidence>
<feature type="domain" description="E3 ubiquitin-protein ligase RFWD3-like WD40" evidence="13">
    <location>
        <begin position="2"/>
        <end position="205"/>
    </location>
</feature>
<evidence type="ECO:0000256" key="3">
    <source>
        <dbReference type="ARBA" id="ARBA00004496"/>
    </source>
</evidence>
<evidence type="ECO:0000256" key="12">
    <source>
        <dbReference type="ARBA" id="ARBA00023242"/>
    </source>
</evidence>
<evidence type="ECO:0000256" key="8">
    <source>
        <dbReference type="ARBA" id="ARBA00022737"/>
    </source>
</evidence>
<gene>
    <name evidence="15" type="primary">LOC106468614</name>
</gene>
<dbReference type="GeneID" id="106468614"/>
<dbReference type="InterPro" id="IPR037381">
    <property type="entry name" value="RFWD3"/>
</dbReference>
<evidence type="ECO:0000256" key="7">
    <source>
        <dbReference type="ARBA" id="ARBA00022679"/>
    </source>
</evidence>
<keyword evidence="12" id="KW-0539">Nucleus</keyword>
<accession>A0ABM1BLM7</accession>
<keyword evidence="11" id="KW-0234">DNA repair</keyword>
<dbReference type="Pfam" id="PF23419">
    <property type="entry name" value="WD40_RFWD3"/>
    <property type="match status" value="1"/>
</dbReference>
<dbReference type="RefSeq" id="XP_013784498.2">
    <property type="nucleotide sequence ID" value="XM_013929044.2"/>
</dbReference>
<name>A0ABM1BLM7_LIMPO</name>
<dbReference type="PANTHER" id="PTHR16047:SF7">
    <property type="entry name" value="E3 UBIQUITIN-PROTEIN LIGASE RFWD3"/>
    <property type="match status" value="1"/>
</dbReference>
<keyword evidence="6" id="KW-0963">Cytoplasm</keyword>
<dbReference type="SUPFAM" id="SSF50978">
    <property type="entry name" value="WD40 repeat-like"/>
    <property type="match status" value="1"/>
</dbReference>
<organism evidence="14 15">
    <name type="scientific">Limulus polyphemus</name>
    <name type="common">Atlantic horseshoe crab</name>
    <dbReference type="NCBI Taxonomy" id="6850"/>
    <lineage>
        <taxon>Eukaryota</taxon>
        <taxon>Metazoa</taxon>
        <taxon>Ecdysozoa</taxon>
        <taxon>Arthropoda</taxon>
        <taxon>Chelicerata</taxon>
        <taxon>Merostomata</taxon>
        <taxon>Xiphosura</taxon>
        <taxon>Limulidae</taxon>
        <taxon>Limulus</taxon>
    </lineage>
</organism>
<evidence type="ECO:0000256" key="1">
    <source>
        <dbReference type="ARBA" id="ARBA00000900"/>
    </source>
</evidence>
<keyword evidence="10" id="KW-0833">Ubl conjugation pathway</keyword>